<feature type="domain" description="EAL" evidence="3">
    <location>
        <begin position="167"/>
        <end position="419"/>
    </location>
</feature>
<sequence>MRIPDVLPGADVESRGAGVSDGVRGRGRMSRHMAPVMLGLTAFPLAAIGIAAYLVVSAGPQMMAVAGAILLLSCCILLAVTVALVKLQRHDEWLWSLRDSLRGLAGKSDDLLARLASVERRHDDAVTAAQLGAVAGDVHKLRRELHDYVAAQPHWRQYGPGAESLVATAPAPALPRPIKATGREELSLLLEPVVELASGSTSHYRALVALADGRGKLIGHDELMQKADQGGMRPALDLRIVKMVAPVLRRLRNRNPGLRVFVPVGKATLGSQDEAAKLMALLQKDADVAQGMVFEFAQQDLGALDAAGIENLAKLARHGATLALREVYLGGLDLAALRQLGVRFLSFPPHAVDAGNGPNAAWADFAKQARALQMQVIVGDVKTPQQATAASRSARFGHGPFFAPPRKVRPEAGVAAAAVRKASAA</sequence>
<keyword evidence="5" id="KW-1185">Reference proteome</keyword>
<proteinExistence type="predicted"/>
<feature type="region of interest" description="Disordered" evidence="1">
    <location>
        <begin position="1"/>
        <end position="24"/>
    </location>
</feature>
<dbReference type="SMART" id="SM00052">
    <property type="entry name" value="EAL"/>
    <property type="match status" value="1"/>
</dbReference>
<keyword evidence="2" id="KW-0472">Membrane</keyword>
<evidence type="ECO:0000256" key="1">
    <source>
        <dbReference type="SAM" id="MobiDB-lite"/>
    </source>
</evidence>
<protein>
    <recommendedName>
        <fullName evidence="3">EAL domain-containing protein</fullName>
    </recommendedName>
</protein>
<keyword evidence="2" id="KW-1133">Transmembrane helix</keyword>
<organism evidence="4 5">
    <name type="scientific">Aestuariivirga litoralis</name>
    <dbReference type="NCBI Taxonomy" id="2650924"/>
    <lineage>
        <taxon>Bacteria</taxon>
        <taxon>Pseudomonadati</taxon>
        <taxon>Pseudomonadota</taxon>
        <taxon>Alphaproteobacteria</taxon>
        <taxon>Hyphomicrobiales</taxon>
        <taxon>Aestuariivirgaceae</taxon>
        <taxon>Aestuariivirga</taxon>
    </lineage>
</organism>
<dbReference type="EMBL" id="QKVK01000008">
    <property type="protein sequence ID" value="PZF75768.1"/>
    <property type="molecule type" value="Genomic_DNA"/>
</dbReference>
<feature type="transmembrane region" description="Helical" evidence="2">
    <location>
        <begin position="62"/>
        <end position="85"/>
    </location>
</feature>
<gene>
    <name evidence="4" type="ORF">DK847_16190</name>
</gene>
<evidence type="ECO:0000313" key="4">
    <source>
        <dbReference type="EMBL" id="PZF75768.1"/>
    </source>
</evidence>
<dbReference type="InterPro" id="IPR001633">
    <property type="entry name" value="EAL_dom"/>
</dbReference>
<dbReference type="InterPro" id="IPR035919">
    <property type="entry name" value="EAL_sf"/>
</dbReference>
<accession>A0A2W2B6T3</accession>
<evidence type="ECO:0000256" key="2">
    <source>
        <dbReference type="SAM" id="Phobius"/>
    </source>
</evidence>
<dbReference type="Gene3D" id="3.20.20.450">
    <property type="entry name" value="EAL domain"/>
    <property type="match status" value="1"/>
</dbReference>
<dbReference type="PROSITE" id="PS50883">
    <property type="entry name" value="EAL"/>
    <property type="match status" value="1"/>
</dbReference>
<keyword evidence="2" id="KW-0812">Transmembrane</keyword>
<comment type="caution">
    <text evidence="4">The sequence shown here is derived from an EMBL/GenBank/DDBJ whole genome shotgun (WGS) entry which is preliminary data.</text>
</comment>
<name>A0A2W2B6T3_9HYPH</name>
<evidence type="ECO:0000313" key="5">
    <source>
        <dbReference type="Proteomes" id="UP000248795"/>
    </source>
</evidence>
<dbReference type="SUPFAM" id="SSF141868">
    <property type="entry name" value="EAL domain-like"/>
    <property type="match status" value="1"/>
</dbReference>
<dbReference type="Pfam" id="PF00563">
    <property type="entry name" value="EAL"/>
    <property type="match status" value="1"/>
</dbReference>
<reference evidence="5" key="1">
    <citation type="submission" date="2018-06" db="EMBL/GenBank/DDBJ databases">
        <title>Aestuariibacter litoralis strain KCTC 52945T.</title>
        <authorList>
            <person name="Li X."/>
            <person name="Salam N."/>
            <person name="Li J.-L."/>
            <person name="Chen Y.-M."/>
            <person name="Yang Z.-W."/>
            <person name="Zhang L.-Y."/>
            <person name="Han M.-X."/>
            <person name="Xiao M."/>
            <person name="Li W.-J."/>
        </authorList>
    </citation>
    <scope>NUCLEOTIDE SEQUENCE [LARGE SCALE GENOMIC DNA]</scope>
    <source>
        <strain evidence="5">KCTC 52945</strain>
    </source>
</reference>
<dbReference type="Proteomes" id="UP000248795">
    <property type="component" value="Unassembled WGS sequence"/>
</dbReference>
<feature type="transmembrane region" description="Helical" evidence="2">
    <location>
        <begin position="34"/>
        <end position="56"/>
    </location>
</feature>
<evidence type="ECO:0000259" key="3">
    <source>
        <dbReference type="PROSITE" id="PS50883"/>
    </source>
</evidence>
<dbReference type="AlphaFoldDB" id="A0A2W2B6T3"/>